<reference evidence="7 8" key="1">
    <citation type="submission" date="2024-09" db="EMBL/GenBank/DDBJ databases">
        <title>Novel species of the genus Pelomonas and Roseateles isolated from streams.</title>
        <authorList>
            <person name="Lu H."/>
        </authorList>
    </citation>
    <scope>NUCLEOTIDE SEQUENCE [LARGE SCALE GENOMIC DNA]</scope>
    <source>
        <strain evidence="7 8">DC23W</strain>
    </source>
</reference>
<dbReference type="Pfam" id="PF00150">
    <property type="entry name" value="Cellulase"/>
    <property type="match status" value="1"/>
</dbReference>
<keyword evidence="3 4" id="KW-0326">Glycosidase</keyword>
<feature type="signal peptide" evidence="5">
    <location>
        <begin position="1"/>
        <end position="28"/>
    </location>
</feature>
<dbReference type="PANTHER" id="PTHR31297:SF17">
    <property type="entry name" value="ENDOGLUCANASE"/>
    <property type="match status" value="1"/>
</dbReference>
<evidence type="ECO:0000256" key="5">
    <source>
        <dbReference type="SAM" id="SignalP"/>
    </source>
</evidence>
<protein>
    <submittedName>
        <fullName evidence="7">Glycoside hydrolase family 5 protein</fullName>
        <ecNumber evidence="7">3.2.1.-</ecNumber>
    </submittedName>
</protein>
<dbReference type="Gene3D" id="3.20.20.80">
    <property type="entry name" value="Glycosidases"/>
    <property type="match status" value="1"/>
</dbReference>
<dbReference type="PROSITE" id="PS00659">
    <property type="entry name" value="GLYCOSYL_HYDROL_F5"/>
    <property type="match status" value="1"/>
</dbReference>
<dbReference type="EC" id="3.2.1.-" evidence="7"/>
<dbReference type="InterPro" id="IPR050386">
    <property type="entry name" value="Glycosyl_hydrolase_5"/>
</dbReference>
<dbReference type="InterPro" id="IPR001547">
    <property type="entry name" value="Glyco_hydro_5"/>
</dbReference>
<evidence type="ECO:0000256" key="3">
    <source>
        <dbReference type="ARBA" id="ARBA00023295"/>
    </source>
</evidence>
<organism evidence="7 8">
    <name type="scientific">Pelomonas dachongensis</name>
    <dbReference type="NCBI Taxonomy" id="3299029"/>
    <lineage>
        <taxon>Bacteria</taxon>
        <taxon>Pseudomonadati</taxon>
        <taxon>Pseudomonadota</taxon>
        <taxon>Betaproteobacteria</taxon>
        <taxon>Burkholderiales</taxon>
        <taxon>Sphaerotilaceae</taxon>
        <taxon>Roseateles</taxon>
    </lineage>
</organism>
<dbReference type="SUPFAM" id="SSF51445">
    <property type="entry name" value="(Trans)glycosidases"/>
    <property type="match status" value="1"/>
</dbReference>
<accession>A0ABW7EPM4</accession>
<evidence type="ECO:0000313" key="7">
    <source>
        <dbReference type="EMBL" id="MFG6415112.1"/>
    </source>
</evidence>
<evidence type="ECO:0000259" key="6">
    <source>
        <dbReference type="Pfam" id="PF00150"/>
    </source>
</evidence>
<comment type="similarity">
    <text evidence="4">Belongs to the glycosyl hydrolase 5 (cellulase A) family.</text>
</comment>
<dbReference type="EMBL" id="JBIGHY010000005">
    <property type="protein sequence ID" value="MFG6415112.1"/>
    <property type="molecule type" value="Genomic_DNA"/>
</dbReference>
<proteinExistence type="inferred from homology"/>
<dbReference type="PANTHER" id="PTHR31297">
    <property type="entry name" value="GLUCAN ENDO-1,6-BETA-GLUCOSIDASE B"/>
    <property type="match status" value="1"/>
</dbReference>
<comment type="caution">
    <text evidence="7">The sequence shown here is derived from an EMBL/GenBank/DDBJ whole genome shotgun (WGS) entry which is preliminary data.</text>
</comment>
<dbReference type="InterPro" id="IPR018087">
    <property type="entry name" value="Glyco_hydro_5_CS"/>
</dbReference>
<feature type="domain" description="Glycoside hydrolase family 5" evidence="6">
    <location>
        <begin position="42"/>
        <end position="311"/>
    </location>
</feature>
<keyword evidence="2 4" id="KW-0378">Hydrolase</keyword>
<evidence type="ECO:0000256" key="2">
    <source>
        <dbReference type="ARBA" id="ARBA00022801"/>
    </source>
</evidence>
<evidence type="ECO:0000256" key="4">
    <source>
        <dbReference type="RuleBase" id="RU361153"/>
    </source>
</evidence>
<evidence type="ECO:0000313" key="8">
    <source>
        <dbReference type="Proteomes" id="UP001606300"/>
    </source>
</evidence>
<feature type="chain" id="PRO_5045616539" evidence="5">
    <location>
        <begin position="29"/>
        <end position="507"/>
    </location>
</feature>
<sequence length="507" mass="55055">MFNQFKFARLLALASLALAVASTTQAQANNAAAVPALKRGVNIVGYDPLWTEPAKARFQPQRHMQAIRDGGFDHVRLNLHAFAHMDAQGQLSAAWLNTLDSLVDAGLRAGLQVILDQHNFMDCAKEVDACRMRLKAFWRQVAARYQDSPDGVIFEILNEPNGAADAVWNDMLAENLAIIRTSNPTRRVIVGPKFWNSLDHLDSLQLPANDRRLIVTFHYYTPMEFTHQGASWTPQFQNLSGITWGAPAELDKLKADMDKVKAWADKAQRPILLGEFGALETAGMAQRAAWTAAVARAAEARGFGWSYWQFDSDFILWDMKADGWVKPIHSALVPEKADKSSTAVPARDPALDHLINTPSITSWNVYGGDGAATQQLPCAAYGKVCLRVPLQAAKPNAWDIGAVAPVQAAIAKGDQLQILLWARLDTDEASAKETVPVLLQLGAAPYTALVSGTATLTSKLQPVAIGGVATAAFEAGTVNLALQLGQLGRPVLLSAPLVLKNYKPAKQ</sequence>
<name>A0ABW7EPM4_9BURK</name>
<keyword evidence="8" id="KW-1185">Reference proteome</keyword>
<gene>
    <name evidence="7" type="ORF">ACG02S_14535</name>
</gene>
<dbReference type="Gene3D" id="2.60.120.260">
    <property type="entry name" value="Galactose-binding domain-like"/>
    <property type="match status" value="1"/>
</dbReference>
<dbReference type="GO" id="GO:0016798">
    <property type="term" value="F:hydrolase activity, acting on glycosyl bonds"/>
    <property type="evidence" value="ECO:0007669"/>
    <property type="project" value="UniProtKB-KW"/>
</dbReference>
<dbReference type="InterPro" id="IPR017853">
    <property type="entry name" value="GH"/>
</dbReference>
<keyword evidence="1 5" id="KW-0732">Signal</keyword>
<dbReference type="RefSeq" id="WP_394471188.1">
    <property type="nucleotide sequence ID" value="NZ_JBIGHY010000005.1"/>
</dbReference>
<evidence type="ECO:0000256" key="1">
    <source>
        <dbReference type="ARBA" id="ARBA00022729"/>
    </source>
</evidence>
<dbReference type="Proteomes" id="UP001606300">
    <property type="component" value="Unassembled WGS sequence"/>
</dbReference>